<organism evidence="4 5">
    <name type="scientific">Vreelandella aquamarina</name>
    <dbReference type="NCBI Taxonomy" id="77097"/>
    <lineage>
        <taxon>Bacteria</taxon>
        <taxon>Pseudomonadati</taxon>
        <taxon>Pseudomonadota</taxon>
        <taxon>Gammaproteobacteria</taxon>
        <taxon>Oceanospirillales</taxon>
        <taxon>Halomonadaceae</taxon>
        <taxon>Vreelandella</taxon>
    </lineage>
</organism>
<dbReference type="CDD" id="cd01169">
    <property type="entry name" value="HMPP_kinase"/>
    <property type="match status" value="1"/>
</dbReference>
<dbReference type="RefSeq" id="WP_089676043.1">
    <property type="nucleotide sequence ID" value="NZ_FODB01000081.1"/>
</dbReference>
<dbReference type="InterPro" id="IPR029056">
    <property type="entry name" value="Ribokinase-like"/>
</dbReference>
<dbReference type="STRING" id="77097.SAMN04490369_10819"/>
<evidence type="ECO:0000256" key="1">
    <source>
        <dbReference type="ARBA" id="ARBA00004948"/>
    </source>
</evidence>
<dbReference type="PANTHER" id="PTHR20858:SF17">
    <property type="entry name" value="HYDROXYMETHYLPYRIMIDINE_PHOSPHOMETHYLPYRIMIDINE KINASE THI20-RELATED"/>
    <property type="match status" value="1"/>
</dbReference>
<dbReference type="GO" id="GO:0009228">
    <property type="term" value="P:thiamine biosynthetic process"/>
    <property type="evidence" value="ECO:0007669"/>
    <property type="project" value="InterPro"/>
</dbReference>
<evidence type="ECO:0000313" key="5">
    <source>
        <dbReference type="Proteomes" id="UP000199493"/>
    </source>
</evidence>
<gene>
    <name evidence="4" type="ORF">SAMN04490369_10819</name>
</gene>
<evidence type="ECO:0000256" key="2">
    <source>
        <dbReference type="ARBA" id="ARBA00012135"/>
    </source>
</evidence>
<name>A0A1H8PA49_9GAMM</name>
<dbReference type="PANTHER" id="PTHR20858">
    <property type="entry name" value="PHOSPHOMETHYLPYRIMIDINE KINASE"/>
    <property type="match status" value="1"/>
</dbReference>
<sequence>MRQPLPPVVLVLAGHDPTGGAGLVADSEAIAACGGWAVTIPTAMTVQNCHNVSRVMPADPGAMRQMAEAVGDMQIAAIKLGLLADEATLRAAEQIIRRFPGVPVVADPVLKAGGGTMLSTAALQALYRDRLLPLVDILTPNRFELAALTPEIHEPYDDTARAVSLLSQGCQAVLVTATDDPLPGTAQQVVHTLHSPDTTRQWQWPRLPEVFHGSGCTLASALAARLAVGERLPTACEQAQHFTWESLSHGYQPPSGQCLPNRLPRPVRF</sequence>
<evidence type="ECO:0000313" key="4">
    <source>
        <dbReference type="EMBL" id="SEO38785.1"/>
    </source>
</evidence>
<dbReference type="AlphaFoldDB" id="A0A1H8PA49"/>
<evidence type="ECO:0000259" key="3">
    <source>
        <dbReference type="Pfam" id="PF08543"/>
    </source>
</evidence>
<keyword evidence="4" id="KW-0418">Kinase</keyword>
<protein>
    <recommendedName>
        <fullName evidence="2">hydroxymethylpyrimidine kinase</fullName>
        <ecNumber evidence="2">2.7.1.49</ecNumber>
    </recommendedName>
</protein>
<dbReference type="Pfam" id="PF08543">
    <property type="entry name" value="Phos_pyr_kin"/>
    <property type="match status" value="1"/>
</dbReference>
<dbReference type="GO" id="GO:0005829">
    <property type="term" value="C:cytosol"/>
    <property type="evidence" value="ECO:0007669"/>
    <property type="project" value="TreeGrafter"/>
</dbReference>
<accession>A0A1H8PA49</accession>
<keyword evidence="4" id="KW-0808">Transferase</keyword>
<dbReference type="GO" id="GO:0009229">
    <property type="term" value="P:thiamine diphosphate biosynthetic process"/>
    <property type="evidence" value="ECO:0007669"/>
    <property type="project" value="UniProtKB-UniPathway"/>
</dbReference>
<dbReference type="Gene3D" id="3.40.1190.20">
    <property type="match status" value="1"/>
</dbReference>
<comment type="pathway">
    <text evidence="1">Cofactor biosynthesis; thiamine diphosphate biosynthesis.</text>
</comment>
<dbReference type="InterPro" id="IPR013749">
    <property type="entry name" value="PM/HMP-P_kinase-1"/>
</dbReference>
<dbReference type="GO" id="GO:0008972">
    <property type="term" value="F:phosphomethylpyrimidine kinase activity"/>
    <property type="evidence" value="ECO:0007669"/>
    <property type="project" value="InterPro"/>
</dbReference>
<dbReference type="Proteomes" id="UP000199493">
    <property type="component" value="Unassembled WGS sequence"/>
</dbReference>
<dbReference type="EMBL" id="FODB01000081">
    <property type="protein sequence ID" value="SEO38785.1"/>
    <property type="molecule type" value="Genomic_DNA"/>
</dbReference>
<proteinExistence type="predicted"/>
<dbReference type="GO" id="GO:0008902">
    <property type="term" value="F:hydroxymethylpyrimidine kinase activity"/>
    <property type="evidence" value="ECO:0007669"/>
    <property type="project" value="UniProtKB-EC"/>
</dbReference>
<dbReference type="InterPro" id="IPR004399">
    <property type="entry name" value="HMP/HMP-P_kinase_dom"/>
</dbReference>
<feature type="domain" description="Pyridoxamine kinase/Phosphomethylpyrimidine kinase" evidence="3">
    <location>
        <begin position="16"/>
        <end position="256"/>
    </location>
</feature>
<dbReference type="EC" id="2.7.1.49" evidence="2"/>
<dbReference type="SUPFAM" id="SSF53613">
    <property type="entry name" value="Ribokinase-like"/>
    <property type="match status" value="1"/>
</dbReference>
<dbReference type="UniPathway" id="UPA00060">
    <property type="reaction ID" value="UER00138"/>
</dbReference>
<reference evidence="4 5" key="1">
    <citation type="submission" date="2016-10" db="EMBL/GenBank/DDBJ databases">
        <authorList>
            <person name="de Groot N.N."/>
        </authorList>
    </citation>
    <scope>NUCLEOTIDE SEQUENCE [LARGE SCALE GENOMIC DNA]</scope>
    <source>
        <strain evidence="4 5">558</strain>
    </source>
</reference>